<dbReference type="AlphaFoldDB" id="A0A7N0UWP0"/>
<dbReference type="OMA" id="KDGCICA"/>
<keyword evidence="3" id="KW-0808">Transferase</keyword>
<proteinExistence type="predicted"/>
<keyword evidence="3" id="KW-0378">Hydrolase</keyword>
<feature type="binding site" evidence="2">
    <location>
        <position position="115"/>
    </location>
    <ligand>
        <name>L-glutamate</name>
        <dbReference type="ChEBI" id="CHEBI:29985"/>
    </ligand>
</feature>
<dbReference type="InterPro" id="IPR029055">
    <property type="entry name" value="Ntn_hydrolases_N"/>
</dbReference>
<dbReference type="Pfam" id="PF01019">
    <property type="entry name" value="G_glu_transpept"/>
    <property type="match status" value="1"/>
</dbReference>
<dbReference type="GO" id="GO:0036374">
    <property type="term" value="F:glutathione hydrolase activity"/>
    <property type="evidence" value="ECO:0007669"/>
    <property type="project" value="UniProtKB-UniRule"/>
</dbReference>
<keyword evidence="3" id="KW-0012">Acyltransferase</keyword>
<dbReference type="InterPro" id="IPR043138">
    <property type="entry name" value="GGT_lsub"/>
</dbReference>
<dbReference type="SUPFAM" id="SSF56235">
    <property type="entry name" value="N-terminal nucleophile aminohydrolases (Ntn hydrolases)"/>
    <property type="match status" value="1"/>
</dbReference>
<comment type="catalytic activity">
    <reaction evidence="3">
        <text>an N-terminal (5-L-glutamyl)-[peptide] + an alpha-amino acid = 5-L-glutamyl amino acid + an N-terminal L-alpha-aminoacyl-[peptide]</text>
        <dbReference type="Rhea" id="RHEA:23904"/>
        <dbReference type="Rhea" id="RHEA-COMP:9780"/>
        <dbReference type="Rhea" id="RHEA-COMP:9795"/>
        <dbReference type="ChEBI" id="CHEBI:77644"/>
        <dbReference type="ChEBI" id="CHEBI:78597"/>
        <dbReference type="ChEBI" id="CHEBI:78599"/>
        <dbReference type="ChEBI" id="CHEBI:78608"/>
        <dbReference type="EC" id="2.3.2.2"/>
    </reaction>
</comment>
<evidence type="ECO:0000256" key="1">
    <source>
        <dbReference type="PIRSR" id="PIRSR600101-1"/>
    </source>
</evidence>
<protein>
    <recommendedName>
        <fullName evidence="3">Glutathione hydrolase</fullName>
        <ecNumber evidence="3">2.3.2.2</ecNumber>
        <ecNumber evidence="3">3.4.19.13</ecNumber>
    </recommendedName>
    <alternativeName>
        <fullName evidence="3">Gamma-glutamyltransferase</fullName>
    </alternativeName>
    <alternativeName>
        <fullName evidence="3">Gamma-glutamyltranspeptidase</fullName>
    </alternativeName>
</protein>
<dbReference type="UniPathway" id="UPA00204"/>
<comment type="pathway">
    <text evidence="3">Sulfur metabolism; glutathione metabolism.</text>
</comment>
<dbReference type="FunFam" id="1.10.246.130:FF:000001">
    <property type="entry name" value="Gamma-glutamyltransferase 5 isoform 1"/>
    <property type="match status" value="1"/>
</dbReference>
<accession>A0A7N0UWP0</accession>
<dbReference type="Gramene" id="Kaladp0085s0121.1.v1.1">
    <property type="protein sequence ID" value="Kaladp0085s0121.1.v1.1"/>
    <property type="gene ID" value="Kaladp0085s0121.v1.1"/>
</dbReference>
<dbReference type="Proteomes" id="UP000594263">
    <property type="component" value="Unplaced"/>
</dbReference>
<evidence type="ECO:0000256" key="3">
    <source>
        <dbReference type="RuleBase" id="RU368068"/>
    </source>
</evidence>
<keyword evidence="5" id="KW-1185">Reference proteome</keyword>
<feature type="binding site" evidence="2">
    <location>
        <begin position="457"/>
        <end position="458"/>
    </location>
    <ligand>
        <name>L-glutamate</name>
        <dbReference type="ChEBI" id="CHEBI:29985"/>
    </ligand>
</feature>
<reference evidence="4" key="1">
    <citation type="submission" date="2021-01" db="UniProtKB">
        <authorList>
            <consortium name="EnsemblPlants"/>
        </authorList>
    </citation>
    <scope>IDENTIFICATION</scope>
</reference>
<comment type="function">
    <text evidence="3">Cleaves the gamma-glutamyl peptide bond of glutathione and glutathione conjugates.</text>
</comment>
<dbReference type="GO" id="GO:0103068">
    <property type="term" value="F:leukotriene C4 gamma-glutamyl transferase activity"/>
    <property type="evidence" value="ECO:0007669"/>
    <property type="project" value="UniProtKB-EC"/>
</dbReference>
<dbReference type="Gene3D" id="3.60.20.40">
    <property type="match status" value="1"/>
</dbReference>
<dbReference type="EnsemblPlants" id="Kaladp0085s0121.1.v1.1">
    <property type="protein sequence ID" value="Kaladp0085s0121.1.v1.1"/>
    <property type="gene ID" value="Kaladp0085s0121.v1.1"/>
</dbReference>
<feature type="binding site" evidence="2">
    <location>
        <begin position="405"/>
        <end position="407"/>
    </location>
    <ligand>
        <name>L-glutamate</name>
        <dbReference type="ChEBI" id="CHEBI:29985"/>
    </ligand>
</feature>
<dbReference type="EC" id="2.3.2.2" evidence="3"/>
<dbReference type="EC" id="3.4.19.13" evidence="3"/>
<sequence length="595" mass="64822">MRTALHLLSRNSTPSHSPIIILAIVWCLVFGASSGSAGVGRSVESEKGAVAADDGRCSNVGASILRRRGHAVDAAVATALCLGVVSPMASGIGGGAFMVLRSAASTSQIQAYDMRETAPSAASQDMYDKKPQAKVRGVLAVGVPGEVAGLYKAWRRHGRLPWRRLFRPAINLAEHGFVVSRYLAMHIEHSKETIMADPGLRKVFAPRNGTFLKTGDTCHNLKLGRSLKAIARHGPKVFYNGTIGAQLVKEVRKAGGILTMEDLRDYRVEVTDPVKVSFMGYTLYGMPPPSSGTVGLALVLNTVASYGDPYTAVKGPVGVHRLIEAVKHMFGIRMKLGDPKFVNISSYVSDMLAPSYAKHIRKLILDNTTFPPDYYMSRWSQVRDHGTSHFCVVDAERNAVSMTTTVNYRFGSGVLSPSTGILLNNQMNDFSTPAEKSADELPPAPSNFIRPKKRPLSSMTPLIVMKGNQLAGVLGGSGGLYITPAVIQVFLNHFVLGMRPVDAVHSARVYHQLVPNVVEYENWTLLDGEHIEVREKLRDFLKKRGHELKGVPEGAICQLIVQKLRQKRIFKEGENRKGILIAVSDPRKDGRPAAV</sequence>
<dbReference type="PANTHER" id="PTHR11686">
    <property type="entry name" value="GAMMA GLUTAMYL TRANSPEPTIDASE"/>
    <property type="match status" value="1"/>
</dbReference>
<dbReference type="InterPro" id="IPR000101">
    <property type="entry name" value="GGT_peptidase"/>
</dbReference>
<evidence type="ECO:0000313" key="5">
    <source>
        <dbReference type="Proteomes" id="UP000594263"/>
    </source>
</evidence>
<dbReference type="GO" id="GO:0006751">
    <property type="term" value="P:glutathione catabolic process"/>
    <property type="evidence" value="ECO:0007669"/>
    <property type="project" value="UniProtKB-UniRule"/>
</dbReference>
<organism evidence="4 5">
    <name type="scientific">Kalanchoe fedtschenkoi</name>
    <name type="common">Lavender scallops</name>
    <name type="synonym">South American air plant</name>
    <dbReference type="NCBI Taxonomy" id="63787"/>
    <lineage>
        <taxon>Eukaryota</taxon>
        <taxon>Viridiplantae</taxon>
        <taxon>Streptophyta</taxon>
        <taxon>Embryophyta</taxon>
        <taxon>Tracheophyta</taxon>
        <taxon>Spermatophyta</taxon>
        <taxon>Magnoliopsida</taxon>
        <taxon>eudicotyledons</taxon>
        <taxon>Gunneridae</taxon>
        <taxon>Pentapetalae</taxon>
        <taxon>Saxifragales</taxon>
        <taxon>Crassulaceae</taxon>
        <taxon>Kalanchoe</taxon>
    </lineage>
</organism>
<evidence type="ECO:0000256" key="2">
    <source>
        <dbReference type="PIRSR" id="PIRSR600101-2"/>
    </source>
</evidence>
<dbReference type="NCBIfam" id="TIGR00066">
    <property type="entry name" value="g_glut_trans"/>
    <property type="match status" value="1"/>
</dbReference>
<dbReference type="PANTHER" id="PTHR11686:SF9">
    <property type="entry name" value="RE13973P"/>
    <property type="match status" value="1"/>
</dbReference>
<comment type="catalytic activity">
    <reaction evidence="3">
        <text>glutathione + H2O = L-cysteinylglycine + L-glutamate</text>
        <dbReference type="Rhea" id="RHEA:28807"/>
        <dbReference type="ChEBI" id="CHEBI:15377"/>
        <dbReference type="ChEBI" id="CHEBI:29985"/>
        <dbReference type="ChEBI" id="CHEBI:57925"/>
        <dbReference type="ChEBI" id="CHEBI:61694"/>
        <dbReference type="EC" id="3.4.19.13"/>
    </reaction>
</comment>
<feature type="binding site" evidence="2">
    <location>
        <position position="479"/>
    </location>
    <ligand>
        <name>L-glutamate</name>
        <dbReference type="ChEBI" id="CHEBI:29985"/>
    </ligand>
</feature>
<name>A0A7N0UWP0_KALFE</name>
<feature type="active site" description="Nucleophile" evidence="1">
    <location>
        <position position="387"/>
    </location>
</feature>
<feature type="binding site" evidence="2">
    <location>
        <position position="429"/>
    </location>
    <ligand>
        <name>L-glutamate</name>
        <dbReference type="ChEBI" id="CHEBI:29985"/>
    </ligand>
</feature>
<comment type="catalytic activity">
    <reaction evidence="3">
        <text>an S-substituted glutathione + H2O = an S-substituted L-cysteinylglycine + L-glutamate</text>
        <dbReference type="Rhea" id="RHEA:59468"/>
        <dbReference type="ChEBI" id="CHEBI:15377"/>
        <dbReference type="ChEBI" id="CHEBI:29985"/>
        <dbReference type="ChEBI" id="CHEBI:90779"/>
        <dbReference type="ChEBI" id="CHEBI:143103"/>
        <dbReference type="EC" id="3.4.19.13"/>
    </reaction>
</comment>
<evidence type="ECO:0000313" key="4">
    <source>
        <dbReference type="EnsemblPlants" id="Kaladp0085s0121.1.v1.1"/>
    </source>
</evidence>
<dbReference type="GO" id="GO:0005886">
    <property type="term" value="C:plasma membrane"/>
    <property type="evidence" value="ECO:0007669"/>
    <property type="project" value="TreeGrafter"/>
</dbReference>
<dbReference type="Gene3D" id="1.10.246.130">
    <property type="match status" value="1"/>
</dbReference>
<dbReference type="InterPro" id="IPR043137">
    <property type="entry name" value="GGT_ssub_C"/>
</dbReference>
<dbReference type="PRINTS" id="PR01210">
    <property type="entry name" value="GGTRANSPTASE"/>
</dbReference>